<sequence length="199" mass="21979">MDPFTPSPTPPIPPRAPHHHSFSKPLPPLLDMECTTELLPLPLFSKRKRRPPNTVSASTTEMPITPSSTAPSSPTSTRSSRSGSVSTPPTSAPSSPRTQASSLSYSPGPPTPSCWATIRWNPTPEHTLKRKLSPKNETLRSLRAKESDACLQRLYERQTDAYLNGMVLGSTKARSRLRMVSEDCTYAWTRPSHGNDEFR</sequence>
<organism evidence="2 3">
    <name type="scientific">Polyplosphaeria fusca</name>
    <dbReference type="NCBI Taxonomy" id="682080"/>
    <lineage>
        <taxon>Eukaryota</taxon>
        <taxon>Fungi</taxon>
        <taxon>Dikarya</taxon>
        <taxon>Ascomycota</taxon>
        <taxon>Pezizomycotina</taxon>
        <taxon>Dothideomycetes</taxon>
        <taxon>Pleosporomycetidae</taxon>
        <taxon>Pleosporales</taxon>
        <taxon>Tetraplosphaeriaceae</taxon>
        <taxon>Polyplosphaeria</taxon>
    </lineage>
</organism>
<feature type="compositionally biased region" description="Low complexity" evidence="1">
    <location>
        <begin position="63"/>
        <end position="102"/>
    </location>
</feature>
<evidence type="ECO:0000313" key="2">
    <source>
        <dbReference type="EMBL" id="KAF2727001.1"/>
    </source>
</evidence>
<feature type="region of interest" description="Disordered" evidence="1">
    <location>
        <begin position="1"/>
        <end position="110"/>
    </location>
</feature>
<gene>
    <name evidence="2" type="ORF">EJ04DRAFT_152613</name>
</gene>
<evidence type="ECO:0000256" key="1">
    <source>
        <dbReference type="SAM" id="MobiDB-lite"/>
    </source>
</evidence>
<proteinExistence type="predicted"/>
<comment type="caution">
    <text evidence="2">The sequence shown here is derived from an EMBL/GenBank/DDBJ whole genome shotgun (WGS) entry which is preliminary data.</text>
</comment>
<reference evidence="2" key="1">
    <citation type="journal article" date="2020" name="Stud. Mycol.">
        <title>101 Dothideomycetes genomes: a test case for predicting lifestyles and emergence of pathogens.</title>
        <authorList>
            <person name="Haridas S."/>
            <person name="Albert R."/>
            <person name="Binder M."/>
            <person name="Bloem J."/>
            <person name="Labutti K."/>
            <person name="Salamov A."/>
            <person name="Andreopoulos B."/>
            <person name="Baker S."/>
            <person name="Barry K."/>
            <person name="Bills G."/>
            <person name="Bluhm B."/>
            <person name="Cannon C."/>
            <person name="Castanera R."/>
            <person name="Culley D."/>
            <person name="Daum C."/>
            <person name="Ezra D."/>
            <person name="Gonzalez J."/>
            <person name="Henrissat B."/>
            <person name="Kuo A."/>
            <person name="Liang C."/>
            <person name="Lipzen A."/>
            <person name="Lutzoni F."/>
            <person name="Magnuson J."/>
            <person name="Mondo S."/>
            <person name="Nolan M."/>
            <person name="Ohm R."/>
            <person name="Pangilinan J."/>
            <person name="Park H.-J."/>
            <person name="Ramirez L."/>
            <person name="Alfaro M."/>
            <person name="Sun H."/>
            <person name="Tritt A."/>
            <person name="Yoshinaga Y."/>
            <person name="Zwiers L.-H."/>
            <person name="Turgeon B."/>
            <person name="Goodwin S."/>
            <person name="Spatafora J."/>
            <person name="Crous P."/>
            <person name="Grigoriev I."/>
        </authorList>
    </citation>
    <scope>NUCLEOTIDE SEQUENCE</scope>
    <source>
        <strain evidence="2">CBS 125425</strain>
    </source>
</reference>
<name>A0A9P4QLF2_9PLEO</name>
<feature type="compositionally biased region" description="Polar residues" evidence="1">
    <location>
        <begin position="53"/>
        <end position="62"/>
    </location>
</feature>
<accession>A0A9P4QLF2</accession>
<dbReference type="OrthoDB" id="3934095at2759"/>
<feature type="compositionally biased region" description="Pro residues" evidence="1">
    <location>
        <begin position="1"/>
        <end position="15"/>
    </location>
</feature>
<dbReference type="Proteomes" id="UP000799444">
    <property type="component" value="Unassembled WGS sequence"/>
</dbReference>
<evidence type="ECO:0000313" key="3">
    <source>
        <dbReference type="Proteomes" id="UP000799444"/>
    </source>
</evidence>
<dbReference type="EMBL" id="ML996364">
    <property type="protein sequence ID" value="KAF2727001.1"/>
    <property type="molecule type" value="Genomic_DNA"/>
</dbReference>
<protein>
    <submittedName>
        <fullName evidence="2">Uncharacterized protein</fullName>
    </submittedName>
</protein>
<keyword evidence="3" id="KW-1185">Reference proteome</keyword>
<dbReference type="AlphaFoldDB" id="A0A9P4QLF2"/>